<gene>
    <name evidence="2" type="ORF">VP01_119g10</name>
</gene>
<evidence type="ECO:0000313" key="2">
    <source>
        <dbReference type="EMBL" id="KNZ62999.1"/>
    </source>
</evidence>
<accession>A0A0L6VQN1</accession>
<evidence type="ECO:0008006" key="4">
    <source>
        <dbReference type="Google" id="ProtNLM"/>
    </source>
</evidence>
<organism evidence="2 3">
    <name type="scientific">Puccinia sorghi</name>
    <dbReference type="NCBI Taxonomy" id="27349"/>
    <lineage>
        <taxon>Eukaryota</taxon>
        <taxon>Fungi</taxon>
        <taxon>Dikarya</taxon>
        <taxon>Basidiomycota</taxon>
        <taxon>Pucciniomycotina</taxon>
        <taxon>Pucciniomycetes</taxon>
        <taxon>Pucciniales</taxon>
        <taxon>Pucciniaceae</taxon>
        <taxon>Puccinia</taxon>
    </lineage>
</organism>
<keyword evidence="1" id="KW-0812">Transmembrane</keyword>
<sequence length="262" mass="29882">MTRLSNFSMMYLAPASNSIMFPKVSKSHKNYFACSEFCIHFLKIHCSHFFFMVGEVTEVQNLKHGSSGEHQKFMILFKQAEGVCFVLTSLYGLFLGGCKIYFLCCFLKSILQASVPNKTHIKLCCQPHKQIASNLPQEKPCKASKTTELGTTSFHKKYYLYILNLRLDMTNERLESIIQGGGEFMCVLVLTYLENTGRFHAFVDMATAEESFCVMGKGLSKFIALRKKTYHECCSFEEVLWAAAKEEEDVVDKDGFFSNKSR</sequence>
<reference evidence="2 3" key="1">
    <citation type="submission" date="2015-08" db="EMBL/GenBank/DDBJ databases">
        <title>Next Generation Sequencing and Analysis of the Genome of Puccinia sorghi L Schw, the Causal Agent of Maize Common Rust.</title>
        <authorList>
            <person name="Rochi L."/>
            <person name="Burguener G."/>
            <person name="Darino M."/>
            <person name="Turjanski A."/>
            <person name="Kreff E."/>
            <person name="Dieguez M.J."/>
            <person name="Sacco F."/>
        </authorList>
    </citation>
    <scope>NUCLEOTIDE SEQUENCE [LARGE SCALE GENOMIC DNA]</scope>
    <source>
        <strain evidence="2 3">RO10H11247</strain>
    </source>
</reference>
<dbReference type="GO" id="GO:0003676">
    <property type="term" value="F:nucleic acid binding"/>
    <property type="evidence" value="ECO:0007669"/>
    <property type="project" value="InterPro"/>
</dbReference>
<dbReference type="OrthoDB" id="6159137at2759"/>
<comment type="caution">
    <text evidence="2">The sequence shown here is derived from an EMBL/GenBank/DDBJ whole genome shotgun (WGS) entry which is preliminary data.</text>
</comment>
<keyword evidence="3" id="KW-1185">Reference proteome</keyword>
<proteinExistence type="predicted"/>
<dbReference type="EMBL" id="LAVV01002221">
    <property type="protein sequence ID" value="KNZ62999.1"/>
    <property type="molecule type" value="Genomic_DNA"/>
</dbReference>
<dbReference type="VEuPathDB" id="FungiDB:VP01_119g10"/>
<protein>
    <recommendedName>
        <fullName evidence="4">RRM domain-containing protein</fullName>
    </recommendedName>
</protein>
<dbReference type="SUPFAM" id="SSF54928">
    <property type="entry name" value="RNA-binding domain, RBD"/>
    <property type="match status" value="1"/>
</dbReference>
<name>A0A0L6VQN1_9BASI</name>
<keyword evidence="1" id="KW-1133">Transmembrane helix</keyword>
<dbReference type="InterPro" id="IPR035979">
    <property type="entry name" value="RBD_domain_sf"/>
</dbReference>
<dbReference type="Proteomes" id="UP000037035">
    <property type="component" value="Unassembled WGS sequence"/>
</dbReference>
<keyword evidence="1" id="KW-0472">Membrane</keyword>
<evidence type="ECO:0000256" key="1">
    <source>
        <dbReference type="SAM" id="Phobius"/>
    </source>
</evidence>
<feature type="transmembrane region" description="Helical" evidence="1">
    <location>
        <begin position="82"/>
        <end position="102"/>
    </location>
</feature>
<evidence type="ECO:0000313" key="3">
    <source>
        <dbReference type="Proteomes" id="UP000037035"/>
    </source>
</evidence>
<dbReference type="AlphaFoldDB" id="A0A0L6VQN1"/>
<dbReference type="STRING" id="27349.A0A0L6VQN1"/>